<evidence type="ECO:0000256" key="5">
    <source>
        <dbReference type="ARBA" id="ARBA00023125"/>
    </source>
</evidence>
<dbReference type="GO" id="GO:0003700">
    <property type="term" value="F:DNA-binding transcription factor activity"/>
    <property type="evidence" value="ECO:0007669"/>
    <property type="project" value="InterPro"/>
</dbReference>
<name>A0A6J6KVN0_9ZZZZ</name>
<accession>A0A6J6KVN0</accession>
<evidence type="ECO:0000256" key="4">
    <source>
        <dbReference type="ARBA" id="ARBA00023015"/>
    </source>
</evidence>
<dbReference type="GO" id="GO:1900376">
    <property type="term" value="P:regulation of secondary metabolite biosynthetic process"/>
    <property type="evidence" value="ECO:0007669"/>
    <property type="project" value="TreeGrafter"/>
</dbReference>
<dbReference type="GO" id="GO:0008270">
    <property type="term" value="F:zinc ion binding"/>
    <property type="evidence" value="ECO:0007669"/>
    <property type="project" value="TreeGrafter"/>
</dbReference>
<dbReference type="InterPro" id="IPR036388">
    <property type="entry name" value="WH-like_DNA-bd_sf"/>
</dbReference>
<dbReference type="Gene3D" id="1.10.10.10">
    <property type="entry name" value="Winged helix-like DNA-binding domain superfamily/Winged helix DNA-binding domain"/>
    <property type="match status" value="1"/>
</dbReference>
<dbReference type="Pfam" id="PF01475">
    <property type="entry name" value="FUR"/>
    <property type="match status" value="1"/>
</dbReference>
<dbReference type="InterPro" id="IPR036390">
    <property type="entry name" value="WH_DNA-bd_sf"/>
</dbReference>
<organism evidence="7">
    <name type="scientific">freshwater metagenome</name>
    <dbReference type="NCBI Taxonomy" id="449393"/>
    <lineage>
        <taxon>unclassified sequences</taxon>
        <taxon>metagenomes</taxon>
        <taxon>ecological metagenomes</taxon>
    </lineage>
</organism>
<reference evidence="7" key="1">
    <citation type="submission" date="2020-05" db="EMBL/GenBank/DDBJ databases">
        <authorList>
            <person name="Chiriac C."/>
            <person name="Salcher M."/>
            <person name="Ghai R."/>
            <person name="Kavagutti S V."/>
        </authorList>
    </citation>
    <scope>NUCLEOTIDE SEQUENCE</scope>
</reference>
<dbReference type="InterPro" id="IPR043135">
    <property type="entry name" value="Fur_C"/>
</dbReference>
<evidence type="ECO:0000256" key="1">
    <source>
        <dbReference type="ARBA" id="ARBA00007957"/>
    </source>
</evidence>
<dbReference type="PANTHER" id="PTHR33202:SF7">
    <property type="entry name" value="FERRIC UPTAKE REGULATION PROTEIN"/>
    <property type="match status" value="1"/>
</dbReference>
<sequence>MVSHAHSDIHGEVAERLRVAGQRYTTKRRTIIDLLAGVGQPMSIADLLERRSDLPQSSLYRNLVVLEESGVVSKVVTTGDQARFELAEHLTGHHHHLLCSSCGAVRDVVVPDALEHELDNALGKLAKREGFTLDRHRLDLIGRCSSCQ</sequence>
<dbReference type="EMBL" id="CAEZWB010000118">
    <property type="protein sequence ID" value="CAB4652314.1"/>
    <property type="molecule type" value="Genomic_DNA"/>
</dbReference>
<evidence type="ECO:0000256" key="3">
    <source>
        <dbReference type="ARBA" id="ARBA00022833"/>
    </source>
</evidence>
<keyword evidence="6" id="KW-0804">Transcription</keyword>
<keyword evidence="5" id="KW-0238">DNA-binding</keyword>
<keyword evidence="3" id="KW-0862">Zinc</keyword>
<gene>
    <name evidence="7" type="ORF">UFOPK2166_00889</name>
</gene>
<dbReference type="GO" id="GO:0045892">
    <property type="term" value="P:negative regulation of DNA-templated transcription"/>
    <property type="evidence" value="ECO:0007669"/>
    <property type="project" value="TreeGrafter"/>
</dbReference>
<evidence type="ECO:0000256" key="2">
    <source>
        <dbReference type="ARBA" id="ARBA00022491"/>
    </source>
</evidence>
<dbReference type="GO" id="GO:0000976">
    <property type="term" value="F:transcription cis-regulatory region binding"/>
    <property type="evidence" value="ECO:0007669"/>
    <property type="project" value="TreeGrafter"/>
</dbReference>
<dbReference type="AlphaFoldDB" id="A0A6J6KVN0"/>
<dbReference type="SUPFAM" id="SSF46785">
    <property type="entry name" value="Winged helix' DNA-binding domain"/>
    <property type="match status" value="1"/>
</dbReference>
<keyword evidence="4" id="KW-0805">Transcription regulation</keyword>
<protein>
    <submittedName>
        <fullName evidence="7">Unannotated protein</fullName>
    </submittedName>
</protein>
<dbReference type="PANTHER" id="PTHR33202">
    <property type="entry name" value="ZINC UPTAKE REGULATION PROTEIN"/>
    <property type="match status" value="1"/>
</dbReference>
<comment type="similarity">
    <text evidence="1">Belongs to the Fur family.</text>
</comment>
<dbReference type="InterPro" id="IPR002481">
    <property type="entry name" value="FUR"/>
</dbReference>
<evidence type="ECO:0000256" key="6">
    <source>
        <dbReference type="ARBA" id="ARBA00023163"/>
    </source>
</evidence>
<proteinExistence type="inferred from homology"/>
<dbReference type="Gene3D" id="3.30.1490.190">
    <property type="match status" value="1"/>
</dbReference>
<evidence type="ECO:0000313" key="7">
    <source>
        <dbReference type="EMBL" id="CAB4652314.1"/>
    </source>
</evidence>
<keyword evidence="2" id="KW-0678">Repressor</keyword>